<feature type="compositionally biased region" description="Basic residues" evidence="1">
    <location>
        <begin position="61"/>
        <end position="82"/>
    </location>
</feature>
<dbReference type="EMBL" id="KF900359">
    <property type="protein sequence ID" value="AIE92191.1"/>
    <property type="molecule type" value="Genomic_DNA"/>
</dbReference>
<name>A0A075FRT1_9ARCH</name>
<reference evidence="3" key="1">
    <citation type="journal article" date="2014" name="Genome Biol. Evol.">
        <title>Pangenome evidence for extensive interdomain horizontal transfer affecting lineage core and shell genes in uncultured planktonic thaumarchaeota and euryarchaeota.</title>
        <authorList>
            <person name="Deschamps P."/>
            <person name="Zivanovic Y."/>
            <person name="Moreira D."/>
            <person name="Rodriguez-Valera F."/>
            <person name="Lopez-Garcia P."/>
        </authorList>
    </citation>
    <scope>NUCLEOTIDE SEQUENCE</scope>
</reference>
<dbReference type="Pfam" id="PF04014">
    <property type="entry name" value="MazE_antitoxin"/>
    <property type="match status" value="1"/>
</dbReference>
<evidence type="ECO:0000259" key="2">
    <source>
        <dbReference type="SMART" id="SM00966"/>
    </source>
</evidence>
<feature type="region of interest" description="Disordered" evidence="1">
    <location>
        <begin position="55"/>
        <end position="82"/>
    </location>
</feature>
<evidence type="ECO:0000313" key="3">
    <source>
        <dbReference type="EMBL" id="AIE92191.1"/>
    </source>
</evidence>
<sequence>MKITIVMSSDEETRKIQFTGKSTYIVSLPKQWITDLGLKQGDQVSVGRKGISSLHVTPYNTRKKTKLKRPQLKLSQRKKHQL</sequence>
<dbReference type="InterPro" id="IPR007159">
    <property type="entry name" value="SpoVT-AbrB_dom"/>
</dbReference>
<dbReference type="GO" id="GO:0003677">
    <property type="term" value="F:DNA binding"/>
    <property type="evidence" value="ECO:0007669"/>
    <property type="project" value="InterPro"/>
</dbReference>
<dbReference type="AlphaFoldDB" id="A0A075FRT1"/>
<feature type="domain" description="SpoVT-AbrB" evidence="2">
    <location>
        <begin position="18"/>
        <end position="64"/>
    </location>
</feature>
<accession>A0A075FRT1</accession>
<organism evidence="3">
    <name type="scientific">uncultured marine thaumarchaeote AD1000_20_B03</name>
    <dbReference type="NCBI Taxonomy" id="1455899"/>
    <lineage>
        <taxon>Archaea</taxon>
        <taxon>Nitrososphaerota</taxon>
        <taxon>environmental samples</taxon>
    </lineage>
</organism>
<protein>
    <submittedName>
        <fullName evidence="3">Phosphate uptake regulator</fullName>
    </submittedName>
</protein>
<evidence type="ECO:0000256" key="1">
    <source>
        <dbReference type="SAM" id="MobiDB-lite"/>
    </source>
</evidence>
<proteinExistence type="predicted"/>
<dbReference type="SMART" id="SM00966">
    <property type="entry name" value="SpoVT_AbrB"/>
    <property type="match status" value="1"/>
</dbReference>